<feature type="domain" description="Nudix hydrolase" evidence="6">
    <location>
        <begin position="11"/>
        <end position="160"/>
    </location>
</feature>
<dbReference type="InterPro" id="IPR014078">
    <property type="entry name" value="Nudix_YtkD"/>
</dbReference>
<evidence type="ECO:0000313" key="7">
    <source>
        <dbReference type="EMBL" id="MCM2531354.1"/>
    </source>
</evidence>
<dbReference type="InterPro" id="IPR015797">
    <property type="entry name" value="NUDIX_hydrolase-like_dom_sf"/>
</dbReference>
<comment type="caution">
    <text evidence="7">The sequence shown here is derived from an EMBL/GenBank/DDBJ whole genome shotgun (WGS) entry which is preliminary data.</text>
</comment>
<evidence type="ECO:0000256" key="1">
    <source>
        <dbReference type="ARBA" id="ARBA00001946"/>
    </source>
</evidence>
<comment type="cofactor">
    <cofactor evidence="1">
        <name>Mg(2+)</name>
        <dbReference type="ChEBI" id="CHEBI:18420"/>
    </cofactor>
</comment>
<sequence>MKEFLDIHGNRVELSFLQCYFQEEAKHVFILCQFEEAWVLTNHKVRGLEFPGGKMEAGETLEESAHREVYEETGAILENLQKIGEYRVTDRNGSFVKAIFWGKIKKLEDKETYYETNGPILVKGDILQQRFGDEYSFIMKDQVVEECIKYIYELQSKKNS</sequence>
<comment type="similarity">
    <text evidence="2">Belongs to the Nudix hydrolase family.</text>
</comment>
<evidence type="ECO:0000256" key="4">
    <source>
        <dbReference type="ARBA" id="ARBA00022801"/>
    </source>
</evidence>
<dbReference type="PANTHER" id="PTHR43758:SF8">
    <property type="entry name" value="8-OXO-DGTP DIPHOSPHATASE YTKD-RELATED"/>
    <property type="match status" value="1"/>
</dbReference>
<keyword evidence="8" id="KW-1185">Reference proteome</keyword>
<protein>
    <submittedName>
        <fullName evidence="7">Nucleoside triphosphatase YtkD</fullName>
    </submittedName>
</protein>
<evidence type="ECO:0000256" key="3">
    <source>
        <dbReference type="ARBA" id="ARBA00022723"/>
    </source>
</evidence>
<dbReference type="InterPro" id="IPR020476">
    <property type="entry name" value="Nudix_hydrolase"/>
</dbReference>
<dbReference type="Gene3D" id="3.90.79.10">
    <property type="entry name" value="Nucleoside Triphosphate Pyrophosphohydrolase"/>
    <property type="match status" value="1"/>
</dbReference>
<organism evidence="7 8">
    <name type="scientific">Neobacillus pocheonensis</name>
    <dbReference type="NCBI Taxonomy" id="363869"/>
    <lineage>
        <taxon>Bacteria</taxon>
        <taxon>Bacillati</taxon>
        <taxon>Bacillota</taxon>
        <taxon>Bacilli</taxon>
        <taxon>Bacillales</taxon>
        <taxon>Bacillaceae</taxon>
        <taxon>Neobacillus</taxon>
    </lineage>
</organism>
<keyword evidence="3" id="KW-0479">Metal-binding</keyword>
<dbReference type="Pfam" id="PF00293">
    <property type="entry name" value="NUDIX"/>
    <property type="match status" value="1"/>
</dbReference>
<evidence type="ECO:0000256" key="2">
    <source>
        <dbReference type="ARBA" id="ARBA00005582"/>
    </source>
</evidence>
<evidence type="ECO:0000259" key="6">
    <source>
        <dbReference type="PROSITE" id="PS51462"/>
    </source>
</evidence>
<dbReference type="InterPro" id="IPR000086">
    <property type="entry name" value="NUDIX_hydrolase_dom"/>
</dbReference>
<dbReference type="PRINTS" id="PR00502">
    <property type="entry name" value="NUDIXFAMILY"/>
</dbReference>
<dbReference type="PANTHER" id="PTHR43758">
    <property type="entry name" value="7,8-DIHYDRO-8-OXOGUANINE TRIPHOSPHATASE"/>
    <property type="match status" value="1"/>
</dbReference>
<dbReference type="EMBL" id="JAMQCR010000001">
    <property type="protein sequence ID" value="MCM2531354.1"/>
    <property type="molecule type" value="Genomic_DNA"/>
</dbReference>
<dbReference type="SUPFAM" id="SSF55811">
    <property type="entry name" value="Nudix"/>
    <property type="match status" value="1"/>
</dbReference>
<evidence type="ECO:0000256" key="5">
    <source>
        <dbReference type="ARBA" id="ARBA00022842"/>
    </source>
</evidence>
<accession>A0ABT0W735</accession>
<dbReference type="NCBIfam" id="TIGR02705">
    <property type="entry name" value="nudix_YtkD"/>
    <property type="match status" value="1"/>
</dbReference>
<dbReference type="PROSITE" id="PS51462">
    <property type="entry name" value="NUDIX"/>
    <property type="match status" value="1"/>
</dbReference>
<keyword evidence="4" id="KW-0378">Hydrolase</keyword>
<gene>
    <name evidence="7" type="primary">ytkD</name>
    <name evidence="7" type="ORF">NDK43_01685</name>
</gene>
<reference evidence="7 8" key="1">
    <citation type="submission" date="2022-06" db="EMBL/GenBank/DDBJ databases">
        <authorList>
            <person name="Jeon C.O."/>
        </authorList>
    </citation>
    <scope>NUCLEOTIDE SEQUENCE [LARGE SCALE GENOMIC DNA]</scope>
    <source>
        <strain evidence="7 8">KCTC 13943</strain>
    </source>
</reference>
<evidence type="ECO:0000313" key="8">
    <source>
        <dbReference type="Proteomes" id="UP001523262"/>
    </source>
</evidence>
<proteinExistence type="inferred from homology"/>
<dbReference type="Proteomes" id="UP001523262">
    <property type="component" value="Unassembled WGS sequence"/>
</dbReference>
<keyword evidence="5" id="KW-0460">Magnesium</keyword>
<name>A0ABT0W735_9BACI</name>